<feature type="transmembrane region" description="Helical" evidence="1">
    <location>
        <begin position="20"/>
        <end position="36"/>
    </location>
</feature>
<sequence length="58" mass="6716">MNAYLLKNSALTCRNMKYSVILLLTNSIYVTFPPVSHSTDGFFYYYSILFLVICCNTF</sequence>
<organism evidence="2">
    <name type="scientific">Macaca fascicularis</name>
    <name type="common">Crab-eating macaque</name>
    <name type="synonym">Cynomolgus monkey</name>
    <dbReference type="NCBI Taxonomy" id="9541"/>
    <lineage>
        <taxon>Eukaryota</taxon>
        <taxon>Metazoa</taxon>
        <taxon>Chordata</taxon>
        <taxon>Craniata</taxon>
        <taxon>Vertebrata</taxon>
        <taxon>Euteleostomi</taxon>
        <taxon>Mammalia</taxon>
        <taxon>Eutheria</taxon>
        <taxon>Euarchontoglires</taxon>
        <taxon>Primates</taxon>
        <taxon>Haplorrhini</taxon>
        <taxon>Catarrhini</taxon>
        <taxon>Cercopithecidae</taxon>
        <taxon>Cercopithecinae</taxon>
        <taxon>Macaca</taxon>
    </lineage>
</organism>
<evidence type="ECO:0000313" key="2">
    <source>
        <dbReference type="EMBL" id="BAE90660.1"/>
    </source>
</evidence>
<protein>
    <submittedName>
        <fullName evidence="2">Macaca fascicularis brain cDNA, clone: QflA-23308</fullName>
    </submittedName>
</protein>
<dbReference type="EMBL" id="AB173598">
    <property type="protein sequence ID" value="BAE90660.1"/>
    <property type="molecule type" value="mRNA"/>
</dbReference>
<keyword evidence="1" id="KW-1133">Transmembrane helix</keyword>
<accession>I7GDP7</accession>
<keyword evidence="1" id="KW-0812">Transmembrane</keyword>
<proteinExistence type="evidence at transcript level"/>
<name>I7GDP7_MACFA</name>
<reference evidence="2" key="1">
    <citation type="journal article" date="2007" name="PLoS Biol.">
        <title>Rate of evolution in brain-expressed genes in humans and other primates.</title>
        <authorList>
            <person name="Wang H.-Y."/>
            <person name="Chien H.-C."/>
            <person name="Osada N."/>
            <person name="Hashimoto K."/>
            <person name="Sugano S."/>
            <person name="Gojobori T."/>
            <person name="Chou C.-K."/>
            <person name="Tsai S.-F."/>
            <person name="Wu C.-I."/>
            <person name="Shen C.-K.J."/>
        </authorList>
    </citation>
    <scope>NUCLEOTIDE SEQUENCE</scope>
</reference>
<dbReference type="AlphaFoldDB" id="I7GDP7"/>
<keyword evidence="1" id="KW-0472">Membrane</keyword>
<evidence type="ECO:0000256" key="1">
    <source>
        <dbReference type="SAM" id="Phobius"/>
    </source>
</evidence>